<dbReference type="SUPFAM" id="SSF48264">
    <property type="entry name" value="Cytochrome P450"/>
    <property type="match status" value="1"/>
</dbReference>
<dbReference type="Proteomes" id="UP001153292">
    <property type="component" value="Chromosome 9"/>
</dbReference>
<dbReference type="Pfam" id="PF00067">
    <property type="entry name" value="p450"/>
    <property type="match status" value="1"/>
</dbReference>
<dbReference type="PANTHER" id="PTHR24291">
    <property type="entry name" value="CYTOCHROME P450 FAMILY 4"/>
    <property type="match status" value="1"/>
</dbReference>
<protein>
    <recommendedName>
        <fullName evidence="18">Cytochrome P450</fullName>
    </recommendedName>
</protein>
<name>A0ABN8BCD9_CHISP</name>
<evidence type="ECO:0000256" key="2">
    <source>
        <dbReference type="ARBA" id="ARBA00003690"/>
    </source>
</evidence>
<dbReference type="PRINTS" id="PR00385">
    <property type="entry name" value="P450"/>
</dbReference>
<evidence type="ECO:0000256" key="8">
    <source>
        <dbReference type="ARBA" id="ARBA00022824"/>
    </source>
</evidence>
<keyword evidence="10 14" id="KW-0560">Oxidoreductase</keyword>
<dbReference type="InterPro" id="IPR036396">
    <property type="entry name" value="Cyt_P450_sf"/>
</dbReference>
<organism evidence="16 17">
    <name type="scientific">Chilo suppressalis</name>
    <name type="common">Asiatic rice borer moth</name>
    <dbReference type="NCBI Taxonomy" id="168631"/>
    <lineage>
        <taxon>Eukaryota</taxon>
        <taxon>Metazoa</taxon>
        <taxon>Ecdysozoa</taxon>
        <taxon>Arthropoda</taxon>
        <taxon>Hexapoda</taxon>
        <taxon>Insecta</taxon>
        <taxon>Pterygota</taxon>
        <taxon>Neoptera</taxon>
        <taxon>Endopterygota</taxon>
        <taxon>Lepidoptera</taxon>
        <taxon>Glossata</taxon>
        <taxon>Ditrysia</taxon>
        <taxon>Pyraloidea</taxon>
        <taxon>Crambidae</taxon>
        <taxon>Crambinae</taxon>
        <taxon>Chilo</taxon>
    </lineage>
</organism>
<reference evidence="16" key="1">
    <citation type="submission" date="2021-12" db="EMBL/GenBank/DDBJ databases">
        <authorList>
            <person name="King R."/>
        </authorList>
    </citation>
    <scope>NUCLEOTIDE SEQUENCE</scope>
</reference>
<dbReference type="InterPro" id="IPR017972">
    <property type="entry name" value="Cyt_P450_CS"/>
</dbReference>
<keyword evidence="17" id="KW-1185">Reference proteome</keyword>
<comment type="similarity">
    <text evidence="5 14">Belongs to the cytochrome P450 family.</text>
</comment>
<feature type="coiled-coil region" evidence="15">
    <location>
        <begin position="236"/>
        <end position="268"/>
    </location>
</feature>
<dbReference type="Gene3D" id="1.10.630.10">
    <property type="entry name" value="Cytochrome P450"/>
    <property type="match status" value="1"/>
</dbReference>
<evidence type="ECO:0000256" key="9">
    <source>
        <dbReference type="ARBA" id="ARBA00022848"/>
    </source>
</evidence>
<dbReference type="PRINTS" id="PR00463">
    <property type="entry name" value="EP450I"/>
</dbReference>
<keyword evidence="8" id="KW-0256">Endoplasmic reticulum</keyword>
<evidence type="ECO:0000256" key="10">
    <source>
        <dbReference type="ARBA" id="ARBA00023002"/>
    </source>
</evidence>
<sequence>MILSFIVLVVLLTILFKVKYGRMYEMASKVPSFNADWPLIGSSFEFFGANEESLFQLVRNFSYESISKGGLMKSWFGPQLIYVMTDAKDLEVVTKSQLNKSLYYDTFQTFAGTNIINAPVPMWKDHRKAMMRAFTPKMIDQYIPLFIDNSKKLVEKLCERVNTGEFELFPYVSAYEFDIVCETTFGVKVNSQDDTNHPCVVNIGIIMRIACDRLFRAWQGWLGEWIFKLTPQYTTLKEARKVLNEFILQVIKAKREEMKKNKEKINDNNASLYPSFLELVLSPESEVKYTDKELMQDMIVMIIAGTDTSTATICFACQILAIYPEMQKKVYQELYGVLGDSDRLLEKEDLPKLRYLDRILKETLRLYGPAAITGRKIDQDIQLPSGYTLPAGAAVNVCIYGVHRNPKYWGPEPEKFDPDRFLPENYDAMPPCSYMPFSYGPRNCPGIQFANYTTRIAVADIVRKFKLIAEPAKDAFPKLDSKMNTLAMPGKGVKVSLVPRK</sequence>
<keyword evidence="11 14" id="KW-0408">Iron</keyword>
<keyword evidence="6 14" id="KW-0349">Heme</keyword>
<proteinExistence type="inferred from homology"/>
<keyword evidence="12 14" id="KW-0503">Monooxygenase</keyword>
<evidence type="ECO:0000256" key="15">
    <source>
        <dbReference type="SAM" id="Coils"/>
    </source>
</evidence>
<evidence type="ECO:0000256" key="6">
    <source>
        <dbReference type="ARBA" id="ARBA00022617"/>
    </source>
</evidence>
<evidence type="ECO:0000256" key="13">
    <source>
        <dbReference type="ARBA" id="ARBA00023136"/>
    </source>
</evidence>
<keyword evidence="15" id="KW-0175">Coiled coil</keyword>
<evidence type="ECO:0000313" key="16">
    <source>
        <dbReference type="EMBL" id="CAH0407649.1"/>
    </source>
</evidence>
<dbReference type="EMBL" id="OU963902">
    <property type="protein sequence ID" value="CAH0407649.1"/>
    <property type="molecule type" value="Genomic_DNA"/>
</dbReference>
<keyword evidence="13" id="KW-0472">Membrane</keyword>
<comment type="subcellular location">
    <subcellularLocation>
        <location evidence="4">Endoplasmic reticulum membrane</location>
        <topology evidence="4">Peripheral membrane protein</topology>
    </subcellularLocation>
    <subcellularLocation>
        <location evidence="3">Microsome membrane</location>
        <topology evidence="3">Peripheral membrane protein</topology>
    </subcellularLocation>
</comment>
<dbReference type="InterPro" id="IPR050196">
    <property type="entry name" value="Cytochrome_P450_Monoox"/>
</dbReference>
<evidence type="ECO:0000256" key="4">
    <source>
        <dbReference type="ARBA" id="ARBA00004406"/>
    </source>
</evidence>
<evidence type="ECO:0000313" key="17">
    <source>
        <dbReference type="Proteomes" id="UP001153292"/>
    </source>
</evidence>
<dbReference type="PANTHER" id="PTHR24291:SF189">
    <property type="entry name" value="CYTOCHROME P450 4C3-RELATED"/>
    <property type="match status" value="1"/>
</dbReference>
<evidence type="ECO:0000256" key="7">
    <source>
        <dbReference type="ARBA" id="ARBA00022723"/>
    </source>
</evidence>
<evidence type="ECO:0008006" key="18">
    <source>
        <dbReference type="Google" id="ProtNLM"/>
    </source>
</evidence>
<dbReference type="CDD" id="cd20628">
    <property type="entry name" value="CYP4"/>
    <property type="match status" value="1"/>
</dbReference>
<gene>
    <name evidence="16" type="ORF">CHILSU_LOCUS11051</name>
</gene>
<keyword evidence="9" id="KW-0492">Microsome</keyword>
<evidence type="ECO:0000256" key="14">
    <source>
        <dbReference type="RuleBase" id="RU000461"/>
    </source>
</evidence>
<dbReference type="InterPro" id="IPR001128">
    <property type="entry name" value="Cyt_P450"/>
</dbReference>
<evidence type="ECO:0000256" key="12">
    <source>
        <dbReference type="ARBA" id="ARBA00023033"/>
    </source>
</evidence>
<evidence type="ECO:0000256" key="1">
    <source>
        <dbReference type="ARBA" id="ARBA00001971"/>
    </source>
</evidence>
<evidence type="ECO:0000256" key="5">
    <source>
        <dbReference type="ARBA" id="ARBA00010617"/>
    </source>
</evidence>
<comment type="function">
    <text evidence="2">May be involved in the metabolism of insect hormones and in the breakdown of synthetic insecticides.</text>
</comment>
<evidence type="ECO:0000256" key="3">
    <source>
        <dbReference type="ARBA" id="ARBA00004174"/>
    </source>
</evidence>
<dbReference type="InterPro" id="IPR002401">
    <property type="entry name" value="Cyt_P450_E_grp-I"/>
</dbReference>
<evidence type="ECO:0000256" key="11">
    <source>
        <dbReference type="ARBA" id="ARBA00023004"/>
    </source>
</evidence>
<keyword evidence="7 14" id="KW-0479">Metal-binding</keyword>
<dbReference type="PROSITE" id="PS00086">
    <property type="entry name" value="CYTOCHROME_P450"/>
    <property type="match status" value="1"/>
</dbReference>
<comment type="cofactor">
    <cofactor evidence="1">
        <name>heme</name>
        <dbReference type="ChEBI" id="CHEBI:30413"/>
    </cofactor>
</comment>
<accession>A0ABN8BCD9</accession>